<evidence type="ECO:0008006" key="4">
    <source>
        <dbReference type="Google" id="ProtNLM"/>
    </source>
</evidence>
<accession>A0ABU3P3F6</accession>
<evidence type="ECO:0000313" key="3">
    <source>
        <dbReference type="Proteomes" id="UP001254848"/>
    </source>
</evidence>
<keyword evidence="1" id="KW-0732">Signal</keyword>
<reference evidence="2 3" key="1">
    <citation type="submission" date="2023-07" db="EMBL/GenBank/DDBJ databases">
        <title>The novel representative of Negativicutes class, Anaeroselena agilis gen. nov. sp. nov.</title>
        <authorList>
            <person name="Prokofeva M.I."/>
            <person name="Elcheninov A.G."/>
            <person name="Klyukina A."/>
            <person name="Kublanov I.V."/>
            <person name="Frolov E.N."/>
            <person name="Podosokorskaya O.A."/>
        </authorList>
    </citation>
    <scope>NUCLEOTIDE SEQUENCE [LARGE SCALE GENOMIC DNA]</scope>
    <source>
        <strain evidence="2 3">4137-cl</strain>
    </source>
</reference>
<comment type="caution">
    <text evidence="2">The sequence shown here is derived from an EMBL/GenBank/DDBJ whole genome shotgun (WGS) entry which is preliminary data.</text>
</comment>
<evidence type="ECO:0000256" key="1">
    <source>
        <dbReference type="SAM" id="SignalP"/>
    </source>
</evidence>
<sequence length="140" mass="14606">MKKVLIGLLVIAALSLVFTGCGGGGGGGGGGGSPTTGAIVHFNCVDQNGNPEGAGYTMYFTDPNGRERSGTVDGSNKLTVICDIAGPYTFTRMSYQGKTANITPPLPTFTVTAADVANKTEFWYTLVGYLDGHFEIKTDR</sequence>
<gene>
    <name evidence="2" type="ORF">Q4T40_20275</name>
</gene>
<organism evidence="2 3">
    <name type="scientific">Anaeroselena agilis</name>
    <dbReference type="NCBI Taxonomy" id="3063788"/>
    <lineage>
        <taxon>Bacteria</taxon>
        <taxon>Bacillati</taxon>
        <taxon>Bacillota</taxon>
        <taxon>Negativicutes</taxon>
        <taxon>Acetonemataceae</taxon>
        <taxon>Anaeroselena</taxon>
    </lineage>
</organism>
<feature type="chain" id="PRO_5045371779" description="Lipoprotein" evidence="1">
    <location>
        <begin position="24"/>
        <end position="140"/>
    </location>
</feature>
<evidence type="ECO:0000313" key="2">
    <source>
        <dbReference type="EMBL" id="MDT8903570.1"/>
    </source>
</evidence>
<dbReference type="Proteomes" id="UP001254848">
    <property type="component" value="Unassembled WGS sequence"/>
</dbReference>
<keyword evidence="3" id="KW-1185">Reference proteome</keyword>
<proteinExistence type="predicted"/>
<name>A0ABU3P3F6_9FIRM</name>
<feature type="signal peptide" evidence="1">
    <location>
        <begin position="1"/>
        <end position="23"/>
    </location>
</feature>
<dbReference type="EMBL" id="JAUOZS010000001">
    <property type="protein sequence ID" value="MDT8903570.1"/>
    <property type="molecule type" value="Genomic_DNA"/>
</dbReference>
<dbReference type="RefSeq" id="WP_413782024.1">
    <property type="nucleotide sequence ID" value="NZ_JAUOZS010000001.1"/>
</dbReference>
<dbReference type="PROSITE" id="PS51257">
    <property type="entry name" value="PROKAR_LIPOPROTEIN"/>
    <property type="match status" value="1"/>
</dbReference>
<protein>
    <recommendedName>
        <fullName evidence="4">Lipoprotein</fullName>
    </recommendedName>
</protein>